<dbReference type="InterPro" id="IPR036444">
    <property type="entry name" value="PLipase_A2_dom_sf"/>
</dbReference>
<name>A0ABV5JUM6_9ACTN</name>
<dbReference type="EMBL" id="JBHMDY010000033">
    <property type="protein sequence ID" value="MFB9261497.1"/>
    <property type="molecule type" value="Genomic_DNA"/>
</dbReference>
<evidence type="ECO:0000313" key="3">
    <source>
        <dbReference type="Proteomes" id="UP001589700"/>
    </source>
</evidence>
<dbReference type="SUPFAM" id="SSF48619">
    <property type="entry name" value="Phospholipase A2, PLA2"/>
    <property type="match status" value="1"/>
</dbReference>
<dbReference type="Proteomes" id="UP001589700">
    <property type="component" value="Unassembled WGS sequence"/>
</dbReference>
<dbReference type="Gene3D" id="1.20.90.10">
    <property type="entry name" value="Phospholipase A2 domain"/>
    <property type="match status" value="1"/>
</dbReference>
<proteinExistence type="predicted"/>
<keyword evidence="3" id="KW-1185">Reference proteome</keyword>
<feature type="chain" id="PRO_5046122770" evidence="1">
    <location>
        <begin position="26"/>
        <end position="181"/>
    </location>
</feature>
<evidence type="ECO:0000256" key="1">
    <source>
        <dbReference type="SAM" id="SignalP"/>
    </source>
</evidence>
<organism evidence="2 3">
    <name type="scientific">Dietzia aerolata</name>
    <dbReference type="NCBI Taxonomy" id="595984"/>
    <lineage>
        <taxon>Bacteria</taxon>
        <taxon>Bacillati</taxon>
        <taxon>Actinomycetota</taxon>
        <taxon>Actinomycetes</taxon>
        <taxon>Mycobacteriales</taxon>
        <taxon>Dietziaceae</taxon>
        <taxon>Dietzia</taxon>
    </lineage>
</organism>
<evidence type="ECO:0000313" key="2">
    <source>
        <dbReference type="EMBL" id="MFB9261497.1"/>
    </source>
</evidence>
<comment type="caution">
    <text evidence="2">The sequence shown here is derived from an EMBL/GenBank/DDBJ whole genome shotgun (WGS) entry which is preliminary data.</text>
</comment>
<sequence length="181" mass="19164">MFRVSVSRVAVFVVLFLLSVTTVLAGSGGTTSATTTDTSSHGDPAASALAAARDLADARPGTDAIGRDLIAELGYTPKLERSLAAKETGDCSSPVPLPRSFEPACRVHDLGYDLLRVAHRHHTPIPDGLRADLDDLLGRQMLRSCDGRSACMVMARIAHAAVRVNTVRQGHGAPVEEALPW</sequence>
<reference evidence="2 3" key="1">
    <citation type="submission" date="2024-09" db="EMBL/GenBank/DDBJ databases">
        <authorList>
            <person name="Sun Q."/>
            <person name="Mori K."/>
        </authorList>
    </citation>
    <scope>NUCLEOTIDE SEQUENCE [LARGE SCALE GENOMIC DNA]</scope>
    <source>
        <strain evidence="2 3">CCM 7659</strain>
    </source>
</reference>
<accession>A0ABV5JUM6</accession>
<dbReference type="RefSeq" id="WP_182632076.1">
    <property type="nucleotide sequence ID" value="NZ_JAALDM010000117.1"/>
</dbReference>
<feature type="signal peptide" evidence="1">
    <location>
        <begin position="1"/>
        <end position="25"/>
    </location>
</feature>
<protein>
    <submittedName>
        <fullName evidence="2">Uncharacterized protein</fullName>
    </submittedName>
</protein>
<gene>
    <name evidence="2" type="ORF">ACFFVD_17100</name>
</gene>
<keyword evidence="1" id="KW-0732">Signal</keyword>